<dbReference type="GO" id="GO:0043565">
    <property type="term" value="F:sequence-specific DNA binding"/>
    <property type="evidence" value="ECO:0007669"/>
    <property type="project" value="InterPro"/>
</dbReference>
<reference evidence="12 13" key="1">
    <citation type="submission" date="2020-11" db="EMBL/GenBank/DDBJ databases">
        <authorList>
            <person name="Wallbank WR R."/>
            <person name="Pardo Diaz C."/>
            <person name="Kozak K."/>
            <person name="Martin S."/>
            <person name="Jiggins C."/>
            <person name="Moest M."/>
            <person name="Warren A I."/>
            <person name="Generalovic N T."/>
            <person name="Byers J.R.P. K."/>
            <person name="Montejo-Kovacevich G."/>
            <person name="Yen C E."/>
        </authorList>
    </citation>
    <scope>NUCLEOTIDE SEQUENCE [LARGE SCALE GENOMIC DNA]</scope>
</reference>
<dbReference type="SUPFAM" id="SSF57716">
    <property type="entry name" value="Glucocorticoid receptor-like (DNA-binding domain)"/>
    <property type="match status" value="1"/>
</dbReference>
<keyword evidence="3" id="KW-0863">Zinc-finger</keyword>
<dbReference type="InterPro" id="IPR001628">
    <property type="entry name" value="Znf_hrmn_rcpt"/>
</dbReference>
<dbReference type="InterPro" id="IPR013088">
    <property type="entry name" value="Znf_NHR/GATA"/>
</dbReference>
<gene>
    <name evidence="12" type="ORF">HERILL_LOCUS13822</name>
</gene>
<evidence type="ECO:0000256" key="9">
    <source>
        <dbReference type="ARBA" id="ARBA00023242"/>
    </source>
</evidence>
<evidence type="ECO:0000313" key="13">
    <source>
        <dbReference type="Proteomes" id="UP000594454"/>
    </source>
</evidence>
<dbReference type="PROSITE" id="PS00031">
    <property type="entry name" value="NUCLEAR_REC_DBD_1"/>
    <property type="match status" value="1"/>
</dbReference>
<sequence>MVNDSPPSCSSPIIDIGSNECPAKMQLLTNIACEVCCDYSTGKHYGVYACDACAAFFQRSIRQRRQYDCTLGNLGSCIVDKEHRNLCRACRLRKCFEAGMKQQAVQRERGPQAFAIQRQIDLQNEIIASEMAANLDSDACEVCPVTTRNNTVPPPTMQRFMYRRGSVIHRPYLMEPAPNADDISIHEIAAELLFDNIRQSKIVGRFRELCISDQLLLIDGSWKELFVLSMIQYMMPVDMEQLLRDYLAEDRFDFFIHRLGDDVKAISSSLRYIQSLQLNAQEYDLLRPIFLFQRVIMEGLITTYTICEQLGTETRLREGPKIYKMFEIAWANLTNYLMCLRPDRNRLNEVIQVIQQLRKVPLYAIEELFFRKVAGTKPLMQLISDLYLDHKM</sequence>
<dbReference type="Gene3D" id="1.10.565.10">
    <property type="entry name" value="Retinoid X Receptor"/>
    <property type="match status" value="1"/>
</dbReference>
<evidence type="ECO:0000259" key="10">
    <source>
        <dbReference type="PROSITE" id="PS51030"/>
    </source>
</evidence>
<keyword evidence="8" id="KW-0675">Receptor</keyword>
<evidence type="ECO:0000256" key="2">
    <source>
        <dbReference type="ARBA" id="ARBA00022723"/>
    </source>
</evidence>
<evidence type="ECO:0000259" key="11">
    <source>
        <dbReference type="PROSITE" id="PS51843"/>
    </source>
</evidence>
<name>A0A7R8V4A6_HERIL</name>
<keyword evidence="13" id="KW-1185">Reference proteome</keyword>
<dbReference type="EMBL" id="LR899013">
    <property type="protein sequence ID" value="CAD7091405.1"/>
    <property type="molecule type" value="Genomic_DNA"/>
</dbReference>
<proteinExistence type="predicted"/>
<evidence type="ECO:0000256" key="4">
    <source>
        <dbReference type="ARBA" id="ARBA00022833"/>
    </source>
</evidence>
<dbReference type="GO" id="GO:0003700">
    <property type="term" value="F:DNA-binding transcription factor activity"/>
    <property type="evidence" value="ECO:0007669"/>
    <property type="project" value="InterPro"/>
</dbReference>
<dbReference type="InterPro" id="IPR000536">
    <property type="entry name" value="Nucl_hrmn_rcpt_lig-bd"/>
</dbReference>
<dbReference type="PANTHER" id="PTHR24083">
    <property type="entry name" value="NUCLEAR HORMONE RECEPTOR"/>
    <property type="match status" value="1"/>
</dbReference>
<feature type="domain" description="NR LBD" evidence="11">
    <location>
        <begin position="118"/>
        <end position="390"/>
    </location>
</feature>
<keyword evidence="7" id="KW-0804">Transcription</keyword>
<evidence type="ECO:0000256" key="5">
    <source>
        <dbReference type="ARBA" id="ARBA00023015"/>
    </source>
</evidence>
<accession>A0A7R8V4A6</accession>
<dbReference type="PRINTS" id="PR00047">
    <property type="entry name" value="STROIDFINGER"/>
</dbReference>
<keyword evidence="9" id="KW-0539">Nucleus</keyword>
<evidence type="ECO:0000313" key="12">
    <source>
        <dbReference type="EMBL" id="CAD7091405.1"/>
    </source>
</evidence>
<dbReference type="Pfam" id="PF00105">
    <property type="entry name" value="zf-C4"/>
    <property type="match status" value="1"/>
</dbReference>
<keyword evidence="6" id="KW-0238">DNA-binding</keyword>
<dbReference type="PROSITE" id="PS51030">
    <property type="entry name" value="NUCLEAR_REC_DBD_2"/>
    <property type="match status" value="1"/>
</dbReference>
<dbReference type="OrthoDB" id="10045640at2759"/>
<dbReference type="PRINTS" id="PR00398">
    <property type="entry name" value="STRDHORMONER"/>
</dbReference>
<evidence type="ECO:0000256" key="1">
    <source>
        <dbReference type="ARBA" id="ARBA00004123"/>
    </source>
</evidence>
<keyword evidence="4" id="KW-0862">Zinc</keyword>
<dbReference type="InterPro" id="IPR050274">
    <property type="entry name" value="Nuclear_hormone_rcpt_NR2"/>
</dbReference>
<evidence type="ECO:0000256" key="3">
    <source>
        <dbReference type="ARBA" id="ARBA00022771"/>
    </source>
</evidence>
<dbReference type="GO" id="GO:0005634">
    <property type="term" value="C:nucleus"/>
    <property type="evidence" value="ECO:0007669"/>
    <property type="project" value="UniProtKB-SubCell"/>
</dbReference>
<protein>
    <submittedName>
        <fullName evidence="12">Uncharacterized protein</fullName>
    </submittedName>
</protein>
<dbReference type="GO" id="GO:0008270">
    <property type="term" value="F:zinc ion binding"/>
    <property type="evidence" value="ECO:0007669"/>
    <property type="project" value="UniProtKB-KW"/>
</dbReference>
<dbReference type="InterPro" id="IPR001723">
    <property type="entry name" value="Nuclear_hrmn_rcpt"/>
</dbReference>
<dbReference type="AlphaFoldDB" id="A0A7R8V4A6"/>
<evidence type="ECO:0000256" key="6">
    <source>
        <dbReference type="ARBA" id="ARBA00023125"/>
    </source>
</evidence>
<keyword evidence="2" id="KW-0479">Metal-binding</keyword>
<dbReference type="PROSITE" id="PS51843">
    <property type="entry name" value="NR_LBD"/>
    <property type="match status" value="1"/>
</dbReference>
<dbReference type="Proteomes" id="UP000594454">
    <property type="component" value="Chromosome 5"/>
</dbReference>
<dbReference type="SMART" id="SM00399">
    <property type="entry name" value="ZnF_C4"/>
    <property type="match status" value="1"/>
</dbReference>
<dbReference type="InterPro" id="IPR035500">
    <property type="entry name" value="NHR-like_dom_sf"/>
</dbReference>
<organism evidence="12 13">
    <name type="scientific">Hermetia illucens</name>
    <name type="common">Black soldier fly</name>
    <dbReference type="NCBI Taxonomy" id="343691"/>
    <lineage>
        <taxon>Eukaryota</taxon>
        <taxon>Metazoa</taxon>
        <taxon>Ecdysozoa</taxon>
        <taxon>Arthropoda</taxon>
        <taxon>Hexapoda</taxon>
        <taxon>Insecta</taxon>
        <taxon>Pterygota</taxon>
        <taxon>Neoptera</taxon>
        <taxon>Endopterygota</taxon>
        <taxon>Diptera</taxon>
        <taxon>Brachycera</taxon>
        <taxon>Stratiomyomorpha</taxon>
        <taxon>Stratiomyidae</taxon>
        <taxon>Hermetiinae</taxon>
        <taxon>Hermetia</taxon>
    </lineage>
</organism>
<comment type="subcellular location">
    <subcellularLocation>
        <location evidence="1">Nucleus</location>
    </subcellularLocation>
</comment>
<evidence type="ECO:0000256" key="7">
    <source>
        <dbReference type="ARBA" id="ARBA00023163"/>
    </source>
</evidence>
<keyword evidence="5" id="KW-0805">Transcription regulation</keyword>
<dbReference type="InParanoid" id="A0A7R8V4A6"/>
<feature type="domain" description="Nuclear receptor" evidence="10">
    <location>
        <begin position="30"/>
        <end position="107"/>
    </location>
</feature>
<dbReference type="SUPFAM" id="SSF48508">
    <property type="entry name" value="Nuclear receptor ligand-binding domain"/>
    <property type="match status" value="1"/>
</dbReference>
<evidence type="ECO:0000256" key="8">
    <source>
        <dbReference type="ARBA" id="ARBA00023170"/>
    </source>
</evidence>
<dbReference type="Gene3D" id="3.30.50.10">
    <property type="entry name" value="Erythroid Transcription Factor GATA-1, subunit A"/>
    <property type="match status" value="1"/>
</dbReference>